<organism evidence="1 2">
    <name type="scientific">Racocetra persica</name>
    <dbReference type="NCBI Taxonomy" id="160502"/>
    <lineage>
        <taxon>Eukaryota</taxon>
        <taxon>Fungi</taxon>
        <taxon>Fungi incertae sedis</taxon>
        <taxon>Mucoromycota</taxon>
        <taxon>Glomeromycotina</taxon>
        <taxon>Glomeromycetes</taxon>
        <taxon>Diversisporales</taxon>
        <taxon>Gigasporaceae</taxon>
        <taxon>Racocetra</taxon>
    </lineage>
</organism>
<reference evidence="1" key="1">
    <citation type="submission" date="2021-06" db="EMBL/GenBank/DDBJ databases">
        <authorList>
            <person name="Kallberg Y."/>
            <person name="Tangrot J."/>
            <person name="Rosling A."/>
        </authorList>
    </citation>
    <scope>NUCLEOTIDE SEQUENCE</scope>
    <source>
        <strain evidence="1">MA461A</strain>
    </source>
</reference>
<evidence type="ECO:0000313" key="2">
    <source>
        <dbReference type="Proteomes" id="UP000789920"/>
    </source>
</evidence>
<name>A0ACA9RRL5_9GLOM</name>
<comment type="caution">
    <text evidence="1">The sequence shown here is derived from an EMBL/GenBank/DDBJ whole genome shotgun (WGS) entry which is preliminary data.</text>
</comment>
<evidence type="ECO:0000313" key="1">
    <source>
        <dbReference type="EMBL" id="CAG8805775.1"/>
    </source>
</evidence>
<protein>
    <submittedName>
        <fullName evidence="1">12873_t:CDS:1</fullName>
    </submittedName>
</protein>
<proteinExistence type="predicted"/>
<gene>
    <name evidence="1" type="ORF">RPERSI_LOCUS22012</name>
</gene>
<dbReference type="EMBL" id="CAJVQC010065711">
    <property type="protein sequence ID" value="CAG8805775.1"/>
    <property type="molecule type" value="Genomic_DNA"/>
</dbReference>
<accession>A0ACA9RRL5</accession>
<keyword evidence="2" id="KW-1185">Reference proteome</keyword>
<dbReference type="Proteomes" id="UP000789920">
    <property type="component" value="Unassembled WGS sequence"/>
</dbReference>
<sequence length="234" mass="26618">MTISTSTHVIISDKEIPSSNKCLLKIVLIGILQEMPAKIEYTENSIIEIFVSDYIGQPYNYTIKVAFPYDNPRFKHFKTTIHSQESTIFVIGQMEIIDNEFYIYANDINFVNTNFITRKKEPNIDNIKLSSSPTRSKLLSVYQNMAKTSKLSQTHSSLPTLNNPENITSNNLYENDILSENNTTQNNLSENNITQNSSVVNNTNPKNNIHSLKCKRSDEIIKTTSTKLANTNKN</sequence>